<organism evidence="3 4">
    <name type="scientific">Verticillium longisporum</name>
    <name type="common">Verticillium dahliae var. longisporum</name>
    <dbReference type="NCBI Taxonomy" id="100787"/>
    <lineage>
        <taxon>Eukaryota</taxon>
        <taxon>Fungi</taxon>
        <taxon>Dikarya</taxon>
        <taxon>Ascomycota</taxon>
        <taxon>Pezizomycotina</taxon>
        <taxon>Sordariomycetes</taxon>
        <taxon>Hypocreomycetidae</taxon>
        <taxon>Glomerellales</taxon>
        <taxon>Plectosphaerellaceae</taxon>
        <taxon>Verticillium</taxon>
    </lineage>
</organism>
<dbReference type="InterPro" id="IPR045256">
    <property type="entry name" value="RanBP1_RanBD"/>
</dbReference>
<dbReference type="GO" id="GO:0005643">
    <property type="term" value="C:nuclear pore"/>
    <property type="evidence" value="ECO:0007669"/>
    <property type="project" value="TreeGrafter"/>
</dbReference>
<feature type="region of interest" description="Disordered" evidence="1">
    <location>
        <begin position="784"/>
        <end position="889"/>
    </location>
</feature>
<protein>
    <submittedName>
        <fullName evidence="3">Ran-specific GTPase-activating protein 1 like</fullName>
    </submittedName>
</protein>
<dbReference type="PANTHER" id="PTHR23138">
    <property type="entry name" value="RAN BINDING PROTEIN"/>
    <property type="match status" value="1"/>
</dbReference>
<evidence type="ECO:0000256" key="1">
    <source>
        <dbReference type="SAM" id="MobiDB-lite"/>
    </source>
</evidence>
<dbReference type="AlphaFoldDB" id="A0A8I3AUC1"/>
<name>A0A8I3AUC1_VERLO</name>
<feature type="compositionally biased region" description="Basic and acidic residues" evidence="1">
    <location>
        <begin position="784"/>
        <end position="808"/>
    </location>
</feature>
<evidence type="ECO:0000313" key="3">
    <source>
        <dbReference type="EMBL" id="KAG7138131.1"/>
    </source>
</evidence>
<dbReference type="PANTHER" id="PTHR23138:SF87">
    <property type="entry name" value="E3 SUMO-PROTEIN LIGASE RANBP2"/>
    <property type="match status" value="1"/>
</dbReference>
<feature type="compositionally biased region" description="Low complexity" evidence="1">
    <location>
        <begin position="809"/>
        <end position="821"/>
    </location>
</feature>
<dbReference type="FunFam" id="2.30.29.30:FF:000254">
    <property type="entry name" value="Ran-specific GTPase-activating protein 1"/>
    <property type="match status" value="1"/>
</dbReference>
<reference evidence="3" key="1">
    <citation type="journal article" date="2021" name="Mol. Plant Pathol.">
        <title>A 20-kb lineage-specific genomic region tames virulence in pathogenic amphidiploid Verticillium longisporum.</title>
        <authorList>
            <person name="Harting R."/>
            <person name="Starke J."/>
            <person name="Kusch H."/>
            <person name="Poggeler S."/>
            <person name="Maurus I."/>
            <person name="Schluter R."/>
            <person name="Landesfeind M."/>
            <person name="Bulla I."/>
            <person name="Nowrousian M."/>
            <person name="de Jonge R."/>
            <person name="Stahlhut G."/>
            <person name="Hoff K.J."/>
            <person name="Asshauer K.P."/>
            <person name="Thurmer A."/>
            <person name="Stanke M."/>
            <person name="Daniel R."/>
            <person name="Morgenstern B."/>
            <person name="Thomma B.P.H.J."/>
            <person name="Kronstad J.W."/>
            <person name="Braus-Stromeyer S.A."/>
            <person name="Braus G.H."/>
        </authorList>
    </citation>
    <scope>NUCLEOTIDE SEQUENCE</scope>
    <source>
        <strain evidence="3">Vl32</strain>
    </source>
</reference>
<dbReference type="GO" id="GO:0006913">
    <property type="term" value="P:nucleocytoplasmic transport"/>
    <property type="evidence" value="ECO:0007669"/>
    <property type="project" value="InterPro"/>
</dbReference>
<dbReference type="PROSITE" id="PS50196">
    <property type="entry name" value="RANBD1"/>
    <property type="match status" value="1"/>
</dbReference>
<evidence type="ECO:0000313" key="4">
    <source>
        <dbReference type="Proteomes" id="UP000689129"/>
    </source>
</evidence>
<proteinExistence type="predicted"/>
<gene>
    <name evidence="3" type="ORF">HYQ45_004660</name>
</gene>
<dbReference type="Proteomes" id="UP000689129">
    <property type="component" value="Unassembled WGS sequence"/>
</dbReference>
<comment type="caution">
    <text evidence="3">The sequence shown here is derived from an EMBL/GenBank/DDBJ whole genome shotgun (WGS) entry which is preliminary data.</text>
</comment>
<dbReference type="Pfam" id="PF00638">
    <property type="entry name" value="Ran_BP1"/>
    <property type="match status" value="1"/>
</dbReference>
<evidence type="ECO:0000259" key="2">
    <source>
        <dbReference type="PROSITE" id="PS50196"/>
    </source>
</evidence>
<dbReference type="GO" id="GO:0005096">
    <property type="term" value="F:GTPase activator activity"/>
    <property type="evidence" value="ECO:0007669"/>
    <property type="project" value="TreeGrafter"/>
</dbReference>
<dbReference type="CDD" id="cd13179">
    <property type="entry name" value="RanBD_RanBP1"/>
    <property type="match status" value="1"/>
</dbReference>
<feature type="region of interest" description="Disordered" evidence="1">
    <location>
        <begin position="1"/>
        <end position="112"/>
    </location>
</feature>
<sequence length="1042" mass="114803">MTPTEMGTKANEAEDTILGESAYEFINTDDESHDGPDGPAESLDSYEYTQTDDVHSLAGTEQSSEGLDTDSESDGEEQEQDEERHQHDEEAEKKSHAYVEESLSSPSSSCDMTADDEFRHYSNIGKQINFAEPDAGADNVANIEVMHTIRELTIGEAATVAKNMHLPKIPERLTLSIRQTMDHDCLAMSAQRPLHVLYVGNTSPRHRILRRISTALNAHSPGLIRPVGGGEGIYNVVPNTMPGNLSTPYEEFVKMIPTNTKVETCMHAEETVYVSDSLPGETIFTMALEDGTTYNSAHPANSGPIVEPTYELPHMAVFYITDQAGEAARRTRDAAWGFMNRHGVPCIFISSAPGFDESSASWSKYVDPAAVHLRLESSNSANPAMRMPIDLASFLAIDPRQMNRNLAHLTGLAERSKMQKGLYSRVVMTGKKVMKASLTADSLAASILQKILSAIFVLGLVYGLDSYLYRSHSDSPAPYVSLPKTTVADLTTLIPDSTPDSTSVINLTSSSTAVDIPRIVATPGNVALMPFSNLFPDILPDASKGNIVCTAELYGQHEILIKIPVGTKTTWLNKDSITIDVLRDGQIVKTKFSSVDEGLVLDIPKRDAYGVVAVTVVTNRRPKINETLEVDFGRGILTEALHGGKRLLFDLASTASEATSSLKEQALVKAQEVSDYGIGASDSLKHTVVEKWHEIESDLAERLHRTAEFSDKFDLSVVTAQIQSRLWWLRIQGKMEEHAEYEKKARVFLARRRDEIHKAVLPSFWVARRKYSYLRPLRITFTTEDHKHSEPTEPKVEEPKIEAPKAEETPATGTADAPATESTGEADKPVTAQSSVFSMFGGGAKKEKKPEDEDRGDNSGSNKAQREAAAAAADDEQAPESEDVHFEPVHKLTEKVETATNEESEEQLFKMRAKLFKFIKESSEWKERGTGDVRLLKHKENGKTRLVMRRDKTLKVCANHYIVPEMKLSPNVGSDRSWVWNAAADVSEGEPEAATLAIRFANSENANLFKDAFLQAQKDNEALFKKAEDGEASGETPAAEQS</sequence>
<dbReference type="EMBL" id="JAEMWZ010000077">
    <property type="protein sequence ID" value="KAG7138131.1"/>
    <property type="molecule type" value="Genomic_DNA"/>
</dbReference>
<feature type="compositionally biased region" description="Acidic residues" evidence="1">
    <location>
        <begin position="67"/>
        <end position="81"/>
    </location>
</feature>
<dbReference type="SMART" id="SM00160">
    <property type="entry name" value="RanBD"/>
    <property type="match status" value="1"/>
</dbReference>
<feature type="compositionally biased region" description="Basic and acidic residues" evidence="1">
    <location>
        <begin position="82"/>
        <end position="99"/>
    </location>
</feature>
<dbReference type="GO" id="GO:0005737">
    <property type="term" value="C:cytoplasm"/>
    <property type="evidence" value="ECO:0007669"/>
    <property type="project" value="TreeGrafter"/>
</dbReference>
<dbReference type="InterPro" id="IPR000156">
    <property type="entry name" value="Ran_bind_dom"/>
</dbReference>
<dbReference type="OrthoDB" id="4925544at2759"/>
<feature type="domain" description="RanBD1" evidence="2">
    <location>
        <begin position="885"/>
        <end position="1022"/>
    </location>
</feature>
<dbReference type="InterPro" id="IPR045255">
    <property type="entry name" value="RanBP1-like"/>
</dbReference>
<accession>A0A8I3AUC1</accession>